<accession>A0A8J6NQV8</accession>
<evidence type="ECO:0000259" key="3">
    <source>
        <dbReference type="PROSITE" id="PS51846"/>
    </source>
</evidence>
<dbReference type="EMBL" id="JACNIG010000091">
    <property type="protein sequence ID" value="MBC8430874.1"/>
    <property type="molecule type" value="Genomic_DNA"/>
</dbReference>
<keyword evidence="1 2" id="KW-0472">Membrane</keyword>
<organism evidence="4 5">
    <name type="scientific">Candidatus Desulfatibia vada</name>
    <dbReference type="NCBI Taxonomy" id="2841696"/>
    <lineage>
        <taxon>Bacteria</taxon>
        <taxon>Pseudomonadati</taxon>
        <taxon>Thermodesulfobacteriota</taxon>
        <taxon>Desulfobacteria</taxon>
        <taxon>Desulfobacterales</taxon>
        <taxon>Desulfobacterales incertae sedis</taxon>
        <taxon>Candidatus Desulfatibia</taxon>
    </lineage>
</organism>
<comment type="caution">
    <text evidence="4">The sequence shown here is derived from an EMBL/GenBank/DDBJ whole genome shotgun (WGS) entry which is preliminary data.</text>
</comment>
<feature type="domain" description="CNNM transmembrane" evidence="3">
    <location>
        <begin position="1"/>
        <end position="118"/>
    </location>
</feature>
<dbReference type="Pfam" id="PF01595">
    <property type="entry name" value="CNNM"/>
    <property type="match status" value="1"/>
</dbReference>
<evidence type="ECO:0000313" key="5">
    <source>
        <dbReference type="Proteomes" id="UP000605201"/>
    </source>
</evidence>
<evidence type="ECO:0000256" key="2">
    <source>
        <dbReference type="SAM" id="Phobius"/>
    </source>
</evidence>
<keyword evidence="1 2" id="KW-0812">Transmembrane</keyword>
<sequence>MALTTARRSRVQHLAKKRDSSANMVQLLQPAPERFYSVTQIGITLMSLGLGAIGISTIAVVLKPFIDFGVLLLADIVPPSSAYTAAKISVQVFAFLFISALHIVGGELAPKGNNAKIK</sequence>
<evidence type="ECO:0000313" key="4">
    <source>
        <dbReference type="EMBL" id="MBC8430874.1"/>
    </source>
</evidence>
<reference evidence="4 5" key="1">
    <citation type="submission" date="2020-08" db="EMBL/GenBank/DDBJ databases">
        <title>Bridging the membrane lipid divide: bacteria of the FCB group superphylum have the potential to synthesize archaeal ether lipids.</title>
        <authorList>
            <person name="Villanueva L."/>
            <person name="Von Meijenfeldt F.A.B."/>
            <person name="Westbye A.B."/>
            <person name="Yadav S."/>
            <person name="Hopmans E.C."/>
            <person name="Dutilh B.E."/>
            <person name="Sinninghe Damste J.S."/>
        </authorList>
    </citation>
    <scope>NUCLEOTIDE SEQUENCE [LARGE SCALE GENOMIC DNA]</scope>
    <source>
        <strain evidence="4">NIOZ-UU17</strain>
    </source>
</reference>
<keyword evidence="1 2" id="KW-1133">Transmembrane helix</keyword>
<name>A0A8J6NQV8_9BACT</name>
<evidence type="ECO:0000256" key="1">
    <source>
        <dbReference type="PROSITE-ProRule" id="PRU01193"/>
    </source>
</evidence>
<proteinExistence type="predicted"/>
<feature type="transmembrane region" description="Helical" evidence="2">
    <location>
        <begin position="41"/>
        <end position="62"/>
    </location>
</feature>
<dbReference type="AlphaFoldDB" id="A0A8J6NQV8"/>
<dbReference type="Proteomes" id="UP000605201">
    <property type="component" value="Unassembled WGS sequence"/>
</dbReference>
<dbReference type="PANTHER" id="PTHR43099:SF2">
    <property type="entry name" value="UPF0053 PROTEIN YRKA"/>
    <property type="match status" value="1"/>
</dbReference>
<dbReference type="PANTHER" id="PTHR43099">
    <property type="entry name" value="UPF0053 PROTEIN YRKA"/>
    <property type="match status" value="1"/>
</dbReference>
<dbReference type="InterPro" id="IPR051676">
    <property type="entry name" value="UPF0053_domain"/>
</dbReference>
<dbReference type="GO" id="GO:0016020">
    <property type="term" value="C:membrane"/>
    <property type="evidence" value="ECO:0007669"/>
    <property type="project" value="UniProtKB-UniRule"/>
</dbReference>
<dbReference type="PROSITE" id="PS51846">
    <property type="entry name" value="CNNM"/>
    <property type="match status" value="1"/>
</dbReference>
<gene>
    <name evidence="4" type="ORF">H8D96_03040</name>
</gene>
<protein>
    <submittedName>
        <fullName evidence="4">DUF21 domain-containing protein</fullName>
    </submittedName>
</protein>
<feature type="transmembrane region" description="Helical" evidence="2">
    <location>
        <begin position="82"/>
        <end position="104"/>
    </location>
</feature>
<dbReference type="InterPro" id="IPR002550">
    <property type="entry name" value="CNNM"/>
</dbReference>